<comment type="caution">
    <text evidence="1">The sequence shown here is derived from an EMBL/GenBank/DDBJ whole genome shotgun (WGS) entry which is preliminary data.</text>
</comment>
<gene>
    <name evidence="1" type="ORF">EU557_04200</name>
</gene>
<dbReference type="OrthoDB" id="865313at2"/>
<evidence type="ECO:0000313" key="1">
    <source>
        <dbReference type="EMBL" id="TGD82987.1"/>
    </source>
</evidence>
<dbReference type="AlphaFoldDB" id="A0A4Z0MUQ3"/>
<reference evidence="1 2" key="1">
    <citation type="submission" date="2019-04" db="EMBL/GenBank/DDBJ databases">
        <authorList>
            <person name="Feng G."/>
            <person name="Zhang J."/>
            <person name="Zhu H."/>
        </authorList>
    </citation>
    <scope>NUCLEOTIDE SEQUENCE [LARGE SCALE GENOMIC DNA]</scope>
    <source>
        <strain evidence="1 2">JCM 19491</strain>
    </source>
</reference>
<evidence type="ECO:0000313" key="2">
    <source>
        <dbReference type="Proteomes" id="UP000298284"/>
    </source>
</evidence>
<evidence type="ECO:0008006" key="3">
    <source>
        <dbReference type="Google" id="ProtNLM"/>
    </source>
</evidence>
<keyword evidence="2" id="KW-1185">Reference proteome</keyword>
<dbReference type="EMBL" id="SRKZ01000001">
    <property type="protein sequence ID" value="TGD82987.1"/>
    <property type="molecule type" value="Genomic_DNA"/>
</dbReference>
<sequence length="332" mass="38988">MYLLVTQSFGKESEYRRAVFAVLSFWARYSGDKKVVKTVIFTDNSTFFQQYLSDIDVHYVHLTPEKMKSMRGRIDFLHRMKIALIEETFLLYPEATILYIDSDTFFIEDATLWMKSFTPGKSFMHLLEYPFESCREAPLPAGQTQRAFLNLIESKTFITSQGVESYTAQQASWNAGVMGLPYQVASWLPDVYSLTDEFYPPSKSHGSEQSAFSLILQTRTQLEPCDQYVYHYWHRVQKEIIDSLLPTYLNKQFQSRNIEKKLYDIKKYSTSLPILFATHHLAIKDHAIQSFNEKKYKLGYYYSFKLLCQFSIDMAFLKDLLYHSKQFFAQSK</sequence>
<accession>A0A4Z0MUQ3</accession>
<organism evidence="1 2">
    <name type="scientific">Hymenobacter wooponensis</name>
    <dbReference type="NCBI Taxonomy" id="1525360"/>
    <lineage>
        <taxon>Bacteria</taxon>
        <taxon>Pseudomonadati</taxon>
        <taxon>Bacteroidota</taxon>
        <taxon>Cytophagia</taxon>
        <taxon>Cytophagales</taxon>
        <taxon>Hymenobacteraceae</taxon>
        <taxon>Hymenobacter</taxon>
    </lineage>
</organism>
<dbReference type="Proteomes" id="UP000298284">
    <property type="component" value="Unassembled WGS sequence"/>
</dbReference>
<protein>
    <recommendedName>
        <fullName evidence="3">Nucleotide-diphospho-sugar transferase domain-containing protein</fullName>
    </recommendedName>
</protein>
<name>A0A4Z0MUQ3_9BACT</name>
<proteinExistence type="predicted"/>
<dbReference type="RefSeq" id="WP_135529142.1">
    <property type="nucleotide sequence ID" value="NZ_SRKZ01000001.1"/>
</dbReference>